<accession>A0A6B3SHZ4</accession>
<dbReference type="Gene3D" id="3.40.50.12370">
    <property type="match status" value="1"/>
</dbReference>
<sequence>MSYKTVLVHVDESEHAVARIRLAASIAMTQSAHLIGTAMTGASRYLVQTRMLAEMDPHLKTHLDFLKERARRGLDIFDKTAQQVGIASHEKRLVDDEAGGGICLQARYADLVVIGQNDPDERSPVVMPDFPQYVVLNSGRPVLLVPYSGQCEHIGKQVLIAWDGSMSATRTVTNAIPLLRRAQIVEVAVINAGAWTQTYGGLPGADIATYLGRHGITAEVVQHQADEAIGPALLGLAEKQQADLLVMGGYGHTRFREIVLGEVTRVVLERMAMPVLMSY</sequence>
<evidence type="ECO:0000313" key="4">
    <source>
        <dbReference type="Proteomes" id="UP000482155"/>
    </source>
</evidence>
<proteinExistence type="inferred from homology"/>
<evidence type="ECO:0000313" key="3">
    <source>
        <dbReference type="EMBL" id="NEX60474.1"/>
    </source>
</evidence>
<protein>
    <submittedName>
        <fullName evidence="3">Universal stress protein</fullName>
    </submittedName>
</protein>
<gene>
    <name evidence="3" type="ORF">G3574_05245</name>
</gene>
<keyword evidence="4" id="KW-1185">Reference proteome</keyword>
<dbReference type="PANTHER" id="PTHR46268:SF15">
    <property type="entry name" value="UNIVERSAL STRESS PROTEIN HP_0031"/>
    <property type="match status" value="1"/>
</dbReference>
<evidence type="ECO:0000259" key="2">
    <source>
        <dbReference type="Pfam" id="PF00582"/>
    </source>
</evidence>
<feature type="domain" description="UspA" evidence="2">
    <location>
        <begin position="156"/>
        <end position="277"/>
    </location>
</feature>
<comment type="caution">
    <text evidence="3">The sequence shown here is derived from an EMBL/GenBank/DDBJ whole genome shotgun (WGS) entry which is preliminary data.</text>
</comment>
<evidence type="ECO:0000256" key="1">
    <source>
        <dbReference type="ARBA" id="ARBA00008791"/>
    </source>
</evidence>
<name>A0A6B3SHZ4_9BURK</name>
<comment type="similarity">
    <text evidence="1">Belongs to the universal stress protein A family.</text>
</comment>
<dbReference type="SUPFAM" id="SSF52402">
    <property type="entry name" value="Adenine nucleotide alpha hydrolases-like"/>
    <property type="match status" value="2"/>
</dbReference>
<dbReference type="RefSeq" id="WP_163960948.1">
    <property type="nucleotide sequence ID" value="NZ_JAAIVB010000012.1"/>
</dbReference>
<dbReference type="Pfam" id="PF00582">
    <property type="entry name" value="Usp"/>
    <property type="match status" value="2"/>
</dbReference>
<dbReference type="Proteomes" id="UP000482155">
    <property type="component" value="Unassembled WGS sequence"/>
</dbReference>
<dbReference type="EMBL" id="JAAIVB010000012">
    <property type="protein sequence ID" value="NEX60474.1"/>
    <property type="molecule type" value="Genomic_DNA"/>
</dbReference>
<dbReference type="InterPro" id="IPR006016">
    <property type="entry name" value="UspA"/>
</dbReference>
<dbReference type="CDD" id="cd00293">
    <property type="entry name" value="USP-like"/>
    <property type="match status" value="1"/>
</dbReference>
<organism evidence="3 4">
    <name type="scientific">Noviherbaspirillum galbum</name>
    <dbReference type="NCBI Taxonomy" id="2709383"/>
    <lineage>
        <taxon>Bacteria</taxon>
        <taxon>Pseudomonadati</taxon>
        <taxon>Pseudomonadota</taxon>
        <taxon>Betaproteobacteria</taxon>
        <taxon>Burkholderiales</taxon>
        <taxon>Oxalobacteraceae</taxon>
        <taxon>Noviherbaspirillum</taxon>
    </lineage>
</organism>
<dbReference type="AlphaFoldDB" id="A0A6B3SHZ4"/>
<feature type="domain" description="UspA" evidence="2">
    <location>
        <begin position="3"/>
        <end position="146"/>
    </location>
</feature>
<dbReference type="PRINTS" id="PR01438">
    <property type="entry name" value="UNVRSLSTRESS"/>
</dbReference>
<reference evidence="3 4" key="1">
    <citation type="submission" date="2020-02" db="EMBL/GenBank/DDBJ databases">
        <authorList>
            <person name="Kim M.K."/>
        </authorList>
    </citation>
    <scope>NUCLEOTIDE SEQUENCE [LARGE SCALE GENOMIC DNA]</scope>
    <source>
        <strain evidence="3 4">17J57-3</strain>
    </source>
</reference>
<dbReference type="InterPro" id="IPR006015">
    <property type="entry name" value="Universal_stress_UspA"/>
</dbReference>
<dbReference type="PANTHER" id="PTHR46268">
    <property type="entry name" value="STRESS RESPONSE PROTEIN NHAX"/>
    <property type="match status" value="1"/>
</dbReference>